<dbReference type="GO" id="GO:0016787">
    <property type="term" value="F:hydrolase activity"/>
    <property type="evidence" value="ECO:0007669"/>
    <property type="project" value="InterPro"/>
</dbReference>
<proteinExistence type="predicted"/>
<dbReference type="PROSITE" id="PS51194">
    <property type="entry name" value="HELICASE_CTER"/>
    <property type="match status" value="1"/>
</dbReference>
<dbReference type="InterPro" id="IPR027417">
    <property type="entry name" value="P-loop_NTPase"/>
</dbReference>
<organism evidence="3 4">
    <name type="scientific">Clostridium estertheticum</name>
    <dbReference type="NCBI Taxonomy" id="238834"/>
    <lineage>
        <taxon>Bacteria</taxon>
        <taxon>Bacillati</taxon>
        <taxon>Bacillota</taxon>
        <taxon>Clostridia</taxon>
        <taxon>Eubacteriales</taxon>
        <taxon>Clostridiaceae</taxon>
        <taxon>Clostridium</taxon>
    </lineage>
</organism>
<evidence type="ECO:0000313" key="4">
    <source>
        <dbReference type="Proteomes" id="UP000342249"/>
    </source>
</evidence>
<dbReference type="GO" id="GO:0005524">
    <property type="term" value="F:ATP binding"/>
    <property type="evidence" value="ECO:0007669"/>
    <property type="project" value="InterPro"/>
</dbReference>
<reference evidence="3 4" key="1">
    <citation type="journal article" date="2019" name="Lett. Appl. Microbiol.">
        <title>A case of 'blown pack' spoilage of vacuum-packaged pork likely associated with Clostridium estertheticum in Canada.</title>
        <authorList>
            <person name="Zhang P."/>
            <person name="Ward P."/>
            <person name="McMullen L.M."/>
            <person name="Yang X."/>
        </authorList>
    </citation>
    <scope>NUCLEOTIDE SEQUENCE [LARGE SCALE GENOMIC DNA]</scope>
    <source>
        <strain evidence="3 4">MA19</strain>
    </source>
</reference>
<evidence type="ECO:0008006" key="5">
    <source>
        <dbReference type="Google" id="ProtNLM"/>
    </source>
</evidence>
<dbReference type="Pfam" id="PF00271">
    <property type="entry name" value="Helicase_C"/>
    <property type="match status" value="1"/>
</dbReference>
<dbReference type="Gene3D" id="3.40.50.300">
    <property type="entry name" value="P-loop containing nucleotide triphosphate hydrolases"/>
    <property type="match status" value="2"/>
</dbReference>
<protein>
    <recommendedName>
        <fullName evidence="5">DEAD/DEAH box helicase</fullName>
    </recommendedName>
</protein>
<dbReference type="PROSITE" id="PS51192">
    <property type="entry name" value="HELICASE_ATP_BIND_1"/>
    <property type="match status" value="1"/>
</dbReference>
<dbReference type="EMBL" id="SPSF01000016">
    <property type="protein sequence ID" value="MPQ61945.1"/>
    <property type="molecule type" value="Genomic_DNA"/>
</dbReference>
<name>A0A5N7IZM8_9CLOT</name>
<dbReference type="GO" id="GO:0005829">
    <property type="term" value="C:cytosol"/>
    <property type="evidence" value="ECO:0007669"/>
    <property type="project" value="TreeGrafter"/>
</dbReference>
<dbReference type="AlphaFoldDB" id="A0A5N7IZM8"/>
<gene>
    <name evidence="3" type="ORF">E4V82_07450</name>
</gene>
<feature type="domain" description="Helicase ATP-binding" evidence="1">
    <location>
        <begin position="1"/>
        <end position="73"/>
    </location>
</feature>
<dbReference type="InterPro" id="IPR014001">
    <property type="entry name" value="Helicase_ATP-bd"/>
</dbReference>
<dbReference type="Pfam" id="PF04851">
    <property type="entry name" value="ResIII"/>
    <property type="match status" value="1"/>
</dbReference>
<dbReference type="SUPFAM" id="SSF52540">
    <property type="entry name" value="P-loop containing nucleoside triphosphate hydrolases"/>
    <property type="match status" value="1"/>
</dbReference>
<feature type="domain" description="Helicase C-terminal" evidence="2">
    <location>
        <begin position="145"/>
        <end position="301"/>
    </location>
</feature>
<dbReference type="PANTHER" id="PTHR47396:SF1">
    <property type="entry name" value="ATP-DEPENDENT HELICASE IRC3-RELATED"/>
    <property type="match status" value="1"/>
</dbReference>
<dbReference type="InterPro" id="IPR050742">
    <property type="entry name" value="Helicase_Restrict-Modif_Enz"/>
</dbReference>
<evidence type="ECO:0000259" key="1">
    <source>
        <dbReference type="PROSITE" id="PS51192"/>
    </source>
</evidence>
<accession>A0A5N7IZM8</accession>
<dbReference type="SMART" id="SM00490">
    <property type="entry name" value="HELICc"/>
    <property type="match status" value="1"/>
</dbReference>
<dbReference type="PANTHER" id="PTHR47396">
    <property type="entry name" value="TYPE I RESTRICTION ENZYME ECOKI R PROTEIN"/>
    <property type="match status" value="1"/>
</dbReference>
<dbReference type="InterPro" id="IPR006935">
    <property type="entry name" value="Helicase/UvrB_N"/>
</dbReference>
<dbReference type="Proteomes" id="UP000342249">
    <property type="component" value="Unassembled WGS sequence"/>
</dbReference>
<comment type="caution">
    <text evidence="3">The sequence shown here is derived from an EMBL/GenBank/DDBJ whole genome shotgun (WGS) entry which is preliminary data.</text>
</comment>
<evidence type="ECO:0000313" key="3">
    <source>
        <dbReference type="EMBL" id="MPQ61945.1"/>
    </source>
</evidence>
<sequence length="334" mass="38287">MILEQALDTWLKGEDELFLVIDEAHHSTAKSYRNIINHCKGKMKNIKIIGLTATPFRTNEEEEKYLSAIYNDELGYDVSLKDLISRGILATPEFKELETNLNFGDDLNLSNIKDIEKRGELPNGIAVHIAKNSIRNNRIVNEYMQNRSQYKKLLVFAINRIHAIELNSVFNSKVNVNSEFIISGTQNEFTGIDLSKEENDQKIKKFREGKLDILINVNILSEGSDIPEIDSIFLTRPTMSSILMTQMIGRGLRGRKSGGTDKATIVSFIDDWKDKIAWINPERLYGDINIEDIPYEKRERNIRRISIDLIDQFVEIVDINAEVKNLIVQLRISS</sequence>
<dbReference type="GO" id="GO:0003677">
    <property type="term" value="F:DNA binding"/>
    <property type="evidence" value="ECO:0007669"/>
    <property type="project" value="InterPro"/>
</dbReference>
<dbReference type="RefSeq" id="WP_152751673.1">
    <property type="nucleotide sequence ID" value="NZ_SPSE01000018.1"/>
</dbReference>
<evidence type="ECO:0000259" key="2">
    <source>
        <dbReference type="PROSITE" id="PS51194"/>
    </source>
</evidence>
<dbReference type="InterPro" id="IPR001650">
    <property type="entry name" value="Helicase_C-like"/>
</dbReference>